<evidence type="ECO:0000313" key="1">
    <source>
        <dbReference type="EMBL" id="ASM55810.1"/>
    </source>
</evidence>
<name>A0AAC9UID8_9GAMM</name>
<gene>
    <name evidence="1" type="ORF">PNIG_b0173</name>
</gene>
<dbReference type="KEGG" id="png:PNIG_b0173"/>
<reference evidence="1 2" key="1">
    <citation type="submission" date="2015-03" db="EMBL/GenBank/DDBJ databases">
        <authorList>
            <person name="Xie B.-B."/>
            <person name="Rong J.-C."/>
            <person name="Qin Q.-L."/>
            <person name="Zhang Y.-Z."/>
        </authorList>
    </citation>
    <scope>NUCLEOTIDE SEQUENCE [LARGE SCALE GENOMIC DNA]</scope>
    <source>
        <strain evidence="1 2">KMM 661</strain>
    </source>
</reference>
<proteinExistence type="predicted"/>
<sequence length="37" mass="3983">MGCFELLRRYGGKFAGEKQAFSANHTGENATASSFAK</sequence>
<organism evidence="1 2">
    <name type="scientific">Pseudoalteromonas nigrifaciens</name>
    <dbReference type="NCBI Taxonomy" id="28109"/>
    <lineage>
        <taxon>Bacteria</taxon>
        <taxon>Pseudomonadati</taxon>
        <taxon>Pseudomonadota</taxon>
        <taxon>Gammaproteobacteria</taxon>
        <taxon>Alteromonadales</taxon>
        <taxon>Pseudoalteromonadaceae</taxon>
        <taxon>Pseudoalteromonas</taxon>
    </lineage>
</organism>
<dbReference type="Proteomes" id="UP000198329">
    <property type="component" value="Chromosome II"/>
</dbReference>
<dbReference type="AlphaFoldDB" id="A0AAC9UID8"/>
<accession>A0AAC9UID8</accession>
<keyword evidence="2" id="KW-1185">Reference proteome</keyword>
<evidence type="ECO:0000313" key="2">
    <source>
        <dbReference type="Proteomes" id="UP000198329"/>
    </source>
</evidence>
<protein>
    <submittedName>
        <fullName evidence="1">Uncharacterized protein</fullName>
    </submittedName>
</protein>
<dbReference type="EMBL" id="CP011037">
    <property type="protein sequence ID" value="ASM55810.1"/>
    <property type="molecule type" value="Genomic_DNA"/>
</dbReference>